<dbReference type="AlphaFoldDB" id="A0A5A5RUK7"/>
<dbReference type="Proteomes" id="UP000324689">
    <property type="component" value="Unassembled WGS sequence"/>
</dbReference>
<evidence type="ECO:0000313" key="1">
    <source>
        <dbReference type="EMBL" id="GCA78698.1"/>
    </source>
</evidence>
<dbReference type="EMBL" id="BHVQ01000005">
    <property type="protein sequence ID" value="GCA78698.1"/>
    <property type="molecule type" value="Genomic_DNA"/>
</dbReference>
<comment type="caution">
    <text evidence="1">The sequence shown here is derived from an EMBL/GenBank/DDBJ whole genome shotgun (WGS) entry which is preliminary data.</text>
</comment>
<organism evidence="1 2">
    <name type="scientific">Microcystis aeruginosa NIES-2521</name>
    <dbReference type="NCBI Taxonomy" id="2303983"/>
    <lineage>
        <taxon>Bacteria</taxon>
        <taxon>Bacillati</taxon>
        <taxon>Cyanobacteriota</taxon>
        <taxon>Cyanophyceae</taxon>
        <taxon>Oscillatoriophycideae</taxon>
        <taxon>Chroococcales</taxon>
        <taxon>Microcystaceae</taxon>
        <taxon>Microcystis</taxon>
    </lineage>
</organism>
<accession>A0A5A5RUK7</accession>
<sequence>MRCSRIALACFQFLDYWPFHNSNGNGYDWKGYLNVTNAPFAIIKPSPISRRQLHLMVFSKGGKRRKCGSTTRHGFRKGDLISSPKGIDYVSGDTEKQLSVSDANGQRLGQITVSKIQLIRRSKGLIVSH</sequence>
<protein>
    <submittedName>
        <fullName evidence="1">Uncharacterized protein</fullName>
    </submittedName>
</protein>
<proteinExistence type="predicted"/>
<reference evidence="1 2" key="1">
    <citation type="submission" date="2018-09" db="EMBL/GenBank/DDBJ databases">
        <title>Evolutionary history of phycoerythrin pigmentation in the water bloom-forming cyanobacterium Microcystis aeruginosa.</title>
        <authorList>
            <person name="Tanabe Y."/>
            <person name="Tanabe Y."/>
            <person name="Yamaguchi H."/>
        </authorList>
    </citation>
    <scope>NUCLEOTIDE SEQUENCE [LARGE SCALE GENOMIC DNA]</scope>
    <source>
        <strain evidence="1 2">NIES-2521</strain>
    </source>
</reference>
<evidence type="ECO:0000313" key="2">
    <source>
        <dbReference type="Proteomes" id="UP000324689"/>
    </source>
</evidence>
<gene>
    <name evidence="1" type="ORF">MiTs_00683</name>
</gene>
<name>A0A5A5RUK7_MICAE</name>